<comment type="caution">
    <text evidence="1">The sequence shown here is derived from an EMBL/GenBank/DDBJ whole genome shotgun (WGS) entry which is preliminary data.</text>
</comment>
<protein>
    <submittedName>
        <fullName evidence="1">Uncharacterized protein</fullName>
    </submittedName>
</protein>
<reference evidence="1" key="1">
    <citation type="submission" date="2019-12" db="EMBL/GenBank/DDBJ databases">
        <title>Genome sequencing and annotation of Brassica cretica.</title>
        <authorList>
            <person name="Studholme D.J."/>
            <person name="Sarris P."/>
        </authorList>
    </citation>
    <scope>NUCLEOTIDE SEQUENCE</scope>
    <source>
        <strain evidence="1">PFS-109/04</strain>
        <tissue evidence="1">Leaf</tissue>
    </source>
</reference>
<accession>A0A8S9QV18</accession>
<gene>
    <name evidence="1" type="ORF">F2Q69_00016657</name>
</gene>
<name>A0A8S9QV18_BRACR</name>
<evidence type="ECO:0000313" key="1">
    <source>
        <dbReference type="EMBL" id="KAF3556734.1"/>
    </source>
</evidence>
<dbReference type="AlphaFoldDB" id="A0A8S9QV18"/>
<sequence>MFSISDLQDASVVNAGIATDQVHVDSVEYDKKLSKCSGSTRTCLTRGTKEEVLEKALASKCTCSDIEILIIENEVKEIDQTSKNPRKGIRTTMISPNATWVISDCFRTRSKSNLDLLVMFLPESIYIFDDLDGIKPIFTQ</sequence>
<evidence type="ECO:0000313" key="2">
    <source>
        <dbReference type="Proteomes" id="UP000712600"/>
    </source>
</evidence>
<dbReference type="Proteomes" id="UP000712600">
    <property type="component" value="Unassembled WGS sequence"/>
</dbReference>
<organism evidence="1 2">
    <name type="scientific">Brassica cretica</name>
    <name type="common">Mustard</name>
    <dbReference type="NCBI Taxonomy" id="69181"/>
    <lineage>
        <taxon>Eukaryota</taxon>
        <taxon>Viridiplantae</taxon>
        <taxon>Streptophyta</taxon>
        <taxon>Embryophyta</taxon>
        <taxon>Tracheophyta</taxon>
        <taxon>Spermatophyta</taxon>
        <taxon>Magnoliopsida</taxon>
        <taxon>eudicotyledons</taxon>
        <taxon>Gunneridae</taxon>
        <taxon>Pentapetalae</taxon>
        <taxon>rosids</taxon>
        <taxon>malvids</taxon>
        <taxon>Brassicales</taxon>
        <taxon>Brassicaceae</taxon>
        <taxon>Brassiceae</taxon>
        <taxon>Brassica</taxon>
    </lineage>
</organism>
<proteinExistence type="predicted"/>
<dbReference type="EMBL" id="QGKX02000996">
    <property type="protein sequence ID" value="KAF3556734.1"/>
    <property type="molecule type" value="Genomic_DNA"/>
</dbReference>